<name>A0AAV3S465_LITER</name>
<gene>
    <name evidence="2" type="ORF">LIER_34439</name>
</gene>
<protein>
    <submittedName>
        <fullName evidence="2">Uncharacterized protein</fullName>
    </submittedName>
</protein>
<sequence>MAKAPHATHDGDVLSPMCSPPHSNHSRESSTSHFSGSLKPVGSTQILPKEDGSAARKKAIGEACLLEDSSTFFLGLPDTGDSTILEYLGVARDLSETVAFGES</sequence>
<feature type="region of interest" description="Disordered" evidence="1">
    <location>
        <begin position="1"/>
        <end position="53"/>
    </location>
</feature>
<accession>A0AAV3S465</accession>
<dbReference type="AlphaFoldDB" id="A0AAV3S465"/>
<reference evidence="2 3" key="1">
    <citation type="submission" date="2024-01" db="EMBL/GenBank/DDBJ databases">
        <title>The complete chloroplast genome sequence of Lithospermum erythrorhizon: insights into the phylogenetic relationship among Boraginaceae species and the maternal lineages of purple gromwells.</title>
        <authorList>
            <person name="Okada T."/>
            <person name="Watanabe K."/>
        </authorList>
    </citation>
    <scope>NUCLEOTIDE SEQUENCE [LARGE SCALE GENOMIC DNA]</scope>
</reference>
<comment type="caution">
    <text evidence="2">The sequence shown here is derived from an EMBL/GenBank/DDBJ whole genome shotgun (WGS) entry which is preliminary data.</text>
</comment>
<evidence type="ECO:0000313" key="2">
    <source>
        <dbReference type="EMBL" id="GAA0187151.1"/>
    </source>
</evidence>
<dbReference type="Proteomes" id="UP001454036">
    <property type="component" value="Unassembled WGS sequence"/>
</dbReference>
<dbReference type="EMBL" id="BAABME010014408">
    <property type="protein sequence ID" value="GAA0187151.1"/>
    <property type="molecule type" value="Genomic_DNA"/>
</dbReference>
<evidence type="ECO:0000256" key="1">
    <source>
        <dbReference type="SAM" id="MobiDB-lite"/>
    </source>
</evidence>
<keyword evidence="3" id="KW-1185">Reference proteome</keyword>
<organism evidence="2 3">
    <name type="scientific">Lithospermum erythrorhizon</name>
    <name type="common">Purple gromwell</name>
    <name type="synonym">Lithospermum officinale var. erythrorhizon</name>
    <dbReference type="NCBI Taxonomy" id="34254"/>
    <lineage>
        <taxon>Eukaryota</taxon>
        <taxon>Viridiplantae</taxon>
        <taxon>Streptophyta</taxon>
        <taxon>Embryophyta</taxon>
        <taxon>Tracheophyta</taxon>
        <taxon>Spermatophyta</taxon>
        <taxon>Magnoliopsida</taxon>
        <taxon>eudicotyledons</taxon>
        <taxon>Gunneridae</taxon>
        <taxon>Pentapetalae</taxon>
        <taxon>asterids</taxon>
        <taxon>lamiids</taxon>
        <taxon>Boraginales</taxon>
        <taxon>Boraginaceae</taxon>
        <taxon>Boraginoideae</taxon>
        <taxon>Lithospermeae</taxon>
        <taxon>Lithospermum</taxon>
    </lineage>
</organism>
<evidence type="ECO:0000313" key="3">
    <source>
        <dbReference type="Proteomes" id="UP001454036"/>
    </source>
</evidence>
<proteinExistence type="predicted"/>